<keyword evidence="6" id="KW-1185">Reference proteome</keyword>
<evidence type="ECO:0000313" key="2">
    <source>
        <dbReference type="EMBL" id="CAI9950179.1"/>
    </source>
</evidence>
<reference evidence="2" key="1">
    <citation type="submission" date="2023-06" db="EMBL/GenBank/DDBJ databases">
        <authorList>
            <person name="Kurt Z."/>
        </authorList>
    </citation>
    <scope>NUCLEOTIDE SEQUENCE</scope>
</reference>
<dbReference type="AlphaFoldDB" id="A0AA86QBW5"/>
<evidence type="ECO:0000313" key="3">
    <source>
        <dbReference type="EMBL" id="CAI9951532.1"/>
    </source>
</evidence>
<dbReference type="EMBL" id="CATOUU010000807">
    <property type="protein sequence ID" value="CAI9950179.1"/>
    <property type="molecule type" value="Genomic_DNA"/>
</dbReference>
<protein>
    <submittedName>
        <fullName evidence="2">Uncharacterized protein</fullName>
    </submittedName>
</protein>
<dbReference type="EMBL" id="CATOUU010000824">
    <property type="protein sequence ID" value="CAI9951532.1"/>
    <property type="molecule type" value="Genomic_DNA"/>
</dbReference>
<feature type="region of interest" description="Disordered" evidence="1">
    <location>
        <begin position="263"/>
        <end position="291"/>
    </location>
</feature>
<evidence type="ECO:0000256" key="1">
    <source>
        <dbReference type="SAM" id="MobiDB-lite"/>
    </source>
</evidence>
<dbReference type="Proteomes" id="UP001642409">
    <property type="component" value="Unassembled WGS sequence"/>
</dbReference>
<evidence type="ECO:0000313" key="6">
    <source>
        <dbReference type="Proteomes" id="UP001642409"/>
    </source>
</evidence>
<dbReference type="EMBL" id="CAXDID020000138">
    <property type="protein sequence ID" value="CAL6038114.1"/>
    <property type="molecule type" value="Genomic_DNA"/>
</dbReference>
<organism evidence="2">
    <name type="scientific">Hexamita inflata</name>
    <dbReference type="NCBI Taxonomy" id="28002"/>
    <lineage>
        <taxon>Eukaryota</taxon>
        <taxon>Metamonada</taxon>
        <taxon>Diplomonadida</taxon>
        <taxon>Hexamitidae</taxon>
        <taxon>Hexamitinae</taxon>
        <taxon>Hexamita</taxon>
    </lineage>
</organism>
<comment type="caution">
    <text evidence="2">The sequence shown here is derived from an EMBL/GenBank/DDBJ whole genome shotgun (WGS) entry which is preliminary data.</text>
</comment>
<gene>
    <name evidence="4" type="ORF">HINF_LOCUS37215</name>
    <name evidence="2" type="ORF">HINF_LOCUS37824</name>
    <name evidence="3" type="ORF">HINF_LOCUS39177</name>
    <name evidence="5" type="ORF">HINF_LOCUS40530</name>
</gene>
<sequence length="291" mass="32930">MTQSQNSLVKSMASIHSYTETTRDYIQEKLLNNLGHKRPSSNMTLAPSSRNGRRMSDSGFTNRSAISQIERKDDESVKSYKLNTALLSDKKMFDNQKLEEVIMQRIKSGVRNDQTQGSNFTGYPNYYADYKPTITLPVTKHMTKQQESQGKKLQQEMSHRFFVAGMAPSVRPEKPNAQSYRSVLTDELDRAGADMSLKINQMKMISQGYSVNALETNQQLQKSYIAFGNTNGAPSTITDQVRLIEAEKFMNKINYDSALNKKDSEFQKQQKSSSFRRGFKPGVAGWVGQGQ</sequence>
<feature type="compositionally biased region" description="Polar residues" evidence="1">
    <location>
        <begin position="40"/>
        <end position="50"/>
    </location>
</feature>
<feature type="region of interest" description="Disordered" evidence="1">
    <location>
        <begin position="36"/>
        <end position="60"/>
    </location>
</feature>
<evidence type="ECO:0000313" key="5">
    <source>
        <dbReference type="EMBL" id="CAL6044381.1"/>
    </source>
</evidence>
<evidence type="ECO:0000313" key="4">
    <source>
        <dbReference type="EMBL" id="CAL6038114.1"/>
    </source>
</evidence>
<proteinExistence type="predicted"/>
<accession>A0AA86QBW5</accession>
<name>A0AA86QBW5_9EUKA</name>
<reference evidence="4 6" key="2">
    <citation type="submission" date="2024-07" db="EMBL/GenBank/DDBJ databases">
        <authorList>
            <person name="Akdeniz Z."/>
        </authorList>
    </citation>
    <scope>NUCLEOTIDE SEQUENCE [LARGE SCALE GENOMIC DNA]</scope>
</reference>
<dbReference type="EMBL" id="CAXDID020000160">
    <property type="protein sequence ID" value="CAL6044381.1"/>
    <property type="molecule type" value="Genomic_DNA"/>
</dbReference>